<evidence type="ECO:0000259" key="4">
    <source>
        <dbReference type="Pfam" id="PF22335"/>
    </source>
</evidence>
<dbReference type="InterPro" id="IPR043128">
    <property type="entry name" value="Rev_trsase/Diguanyl_cyclase"/>
</dbReference>
<comment type="caution">
    <text evidence="5">The sequence shown here is derived from an EMBL/GenBank/DDBJ whole genome shotgun (WGS) entry which is preliminary data.</text>
</comment>
<evidence type="ECO:0000256" key="3">
    <source>
        <dbReference type="SAM" id="Coils"/>
    </source>
</evidence>
<keyword evidence="3" id="KW-0175">Coiled coil</keyword>
<dbReference type="Proteomes" id="UP001078443">
    <property type="component" value="Unassembled WGS sequence"/>
</dbReference>
<keyword evidence="6" id="KW-1185">Reference proteome</keyword>
<dbReference type="Gene3D" id="3.30.70.270">
    <property type="match status" value="1"/>
</dbReference>
<keyword evidence="2" id="KW-0051">Antiviral defense</keyword>
<keyword evidence="1" id="KW-0547">Nucleotide-binding</keyword>
<evidence type="ECO:0000256" key="2">
    <source>
        <dbReference type="ARBA" id="ARBA00023118"/>
    </source>
</evidence>
<dbReference type="InterPro" id="IPR054767">
    <property type="entry name" value="Cas10-Cmr2_palm2"/>
</dbReference>
<feature type="domain" description="Cas10/Cmr2 second palm" evidence="4">
    <location>
        <begin position="197"/>
        <end position="356"/>
    </location>
</feature>
<organism evidence="5 6">
    <name type="scientific">Clostridium aestuarii</name>
    <dbReference type="NCBI Taxonomy" id="338193"/>
    <lineage>
        <taxon>Bacteria</taxon>
        <taxon>Bacillati</taxon>
        <taxon>Bacillota</taxon>
        <taxon>Clostridia</taxon>
        <taxon>Eubacteriales</taxon>
        <taxon>Clostridiaceae</taxon>
        <taxon>Clostridium</taxon>
    </lineage>
</organism>
<protein>
    <recommendedName>
        <fullName evidence="4">Cas10/Cmr2 second palm domain-containing protein</fullName>
    </recommendedName>
</protein>
<accession>A0ABT4D484</accession>
<dbReference type="RefSeq" id="WP_268041818.1">
    <property type="nucleotide sequence ID" value="NZ_JAPQER010000007.1"/>
</dbReference>
<sequence>MAALVLWEISRKQDYIFKSNKLAENLGASIIIEKITEELPSEIHSSYSKNKVFDGGGKSLYRFMTIDNAKAFTKNISRKVLEEYPGIEIFMVIKEYDEEKDKVTVAIEEAYKKLGIKKNQRKNSGLQLSFGVEKRCSSTGMPASEYIKEDDRYRDVSKEILVKLDNSQYRTKKFKKLLENRDFIKGFRELAKGEKNYMAVIHIDGNQMGKKFNELKESFNYKNENCKNENQEYLNKLKKLSNDIQAAYEGAFKHMCKVVINNQNKLINDTNIEDDKFPIIPIILAGDDITFACNGKIGIECARVFIEYLNKKQIEITKDKKMYLNACAGVAIVRSNYPFKQAYDLAEDLCKNAKTKVLADYENENKDFSMIDWHIEQGEISGTIKEIRDKNYKTEDDSTLCMRPLYINNDEKWYKYSNFLKALEQINNIKIARSKLKKLREILKKGEKDTKLYLESNKIEQFFSRFEDTQGDYCFYESTCMYYDAIELMDLFIELN</sequence>
<dbReference type="EMBL" id="JAPQER010000007">
    <property type="protein sequence ID" value="MCY6485467.1"/>
    <property type="molecule type" value="Genomic_DNA"/>
</dbReference>
<reference evidence="5" key="1">
    <citation type="submission" date="2022-12" db="EMBL/GenBank/DDBJ databases">
        <authorList>
            <person name="Wang J."/>
        </authorList>
    </citation>
    <scope>NUCLEOTIDE SEQUENCE</scope>
    <source>
        <strain evidence="5">HY-45-18</strain>
    </source>
</reference>
<dbReference type="Pfam" id="PF22335">
    <property type="entry name" value="Cas10-Cmr2_palm2"/>
    <property type="match status" value="1"/>
</dbReference>
<gene>
    <name evidence="5" type="ORF">OW763_14125</name>
</gene>
<name>A0ABT4D484_9CLOT</name>
<evidence type="ECO:0000256" key="1">
    <source>
        <dbReference type="ARBA" id="ARBA00022741"/>
    </source>
</evidence>
<evidence type="ECO:0000313" key="6">
    <source>
        <dbReference type="Proteomes" id="UP001078443"/>
    </source>
</evidence>
<evidence type="ECO:0000313" key="5">
    <source>
        <dbReference type="EMBL" id="MCY6485467.1"/>
    </source>
</evidence>
<proteinExistence type="predicted"/>
<feature type="coiled-coil region" evidence="3">
    <location>
        <begin position="223"/>
        <end position="250"/>
    </location>
</feature>